<dbReference type="PANTHER" id="PTHR48445">
    <property type="entry name" value="OS02G0782100 PROTEIN"/>
    <property type="match status" value="1"/>
</dbReference>
<dbReference type="InterPro" id="IPR012978">
    <property type="entry name" value="HEAT_RRP12"/>
</dbReference>
<feature type="compositionally biased region" description="Basic and acidic residues" evidence="2">
    <location>
        <begin position="1194"/>
        <end position="1206"/>
    </location>
</feature>
<evidence type="ECO:0008006" key="7">
    <source>
        <dbReference type="Google" id="ProtNLM"/>
    </source>
</evidence>
<feature type="compositionally biased region" description="Basic and acidic residues" evidence="2">
    <location>
        <begin position="1091"/>
        <end position="1102"/>
    </location>
</feature>
<evidence type="ECO:0000256" key="2">
    <source>
        <dbReference type="SAM" id="MobiDB-lite"/>
    </source>
</evidence>
<sequence>MADVDMAELPQTPRTTAGDDDLSLLDGEADLAAAILERLGGSPREDFQHLCATAAAMAQAVRDRGVEPTPVAYFAAAATALAPLARAGAGGADRHVAGALLAFLSAVLPALPTAVVRARGREVAEDVVRVLEFPSTPDSGVRAGLRCLAHLISAGDRANWEAVEPLYTVILRLATDHRPKVRKQAHSCLRDVLQSFQRQAILVPASEGITRCFERFLLLAGGSSAGNTGVAEGPKGAKEVLYILNGLKCYLSLMASKPSNTILKYFKALLDLQQPILTRSILEILNAVGESPALQLKSDVLLDVMCSLGLSMSSGRKSGDEMASIARLLHVGTKKIYNQNKNICVVKLPLIFTSLGDILSSEFEEARFSSVEAFRGLIDNCIDETMVSQGIAQIKARRQGLKSDPTVIEKICAILEGLLDVRYSDVWDKSFHLISVTFDKLGEFSADLLPEALKNLADMQNMTDDDFSFRKQLNACIGSAVAAMGPKNVLEILQIRSLCDENEWILPILEKHIVGASLQFFFKDVLGFVKVIEKSITKLLKDDKLFSAKRAEGYVYSLWSLLPSCCNYPCDTSSNFRVLQSVLCDTLQNQPELRGIVCSSIQVLIKQNKEALLVSREEDILSVDELSKSEIRAKERYTKNLAEENLKAIRDYSSKLLDVLCSIFLTSSKDAIGLLQPAISEIASVSDKDVVGKFFLDSIRKLLDATKAVNAEPVNDSLMQIETNSNTNSMTRALLLDFAASLMPGLAAKSINVLFSYVKPAIKDSDALIQKRAYKVLSMLLKDAEFVEKNLDVLLELMISSMPCQFPSKRYRLECLYHLIVYILKDSSMVRKRDIISSFITEILLALKEANKKTRNRAYDLLIEIARACEDAGNDGRKDSLHQFFGMIAGGLVSGQTPYAISAVVTGLARLTYEFSELIGIAYKLLPQTFLLMQRNNREIVKANLGFVKALVAKSKADMLHEHLKGVVEGLLSWQSDTKNSFKAKVKSLIEILVKKCGLDAVKAVMPEENMKLLTNIRKINERKMRKAKSSEDGDAMSMASGATRQSRWNHTQMFSDFGSDDDESDGPFSTQHTVTSRAGSKASTRSSRRRQADKSLLEKSIDQSTGEPLDLLDQKTVRLALKSGRKRTAPDDDEDDFEVDPEGRIIVREEREKRKKKPVSRDDDDADGKSSVRSQSVKKRKTSSGWAYTGHEYTSKKAGGDLKKKDKMEPYAYWPLDRKLLNRRSDRKASARKGMASVMKVTKKLEGKSASAALAAKRTGKMKHKKNK</sequence>
<dbReference type="InterPro" id="IPR057860">
    <property type="entry name" value="HEAT_RRP12_N"/>
</dbReference>
<dbReference type="SUPFAM" id="SSF48371">
    <property type="entry name" value="ARM repeat"/>
    <property type="match status" value="1"/>
</dbReference>
<feature type="compositionally biased region" description="Polar residues" evidence="2">
    <location>
        <begin position="1041"/>
        <end position="1054"/>
    </location>
</feature>
<dbReference type="PANTHER" id="PTHR48445:SF1">
    <property type="entry name" value="OS02G0782100 PROTEIN"/>
    <property type="match status" value="1"/>
</dbReference>
<dbReference type="Gene3D" id="1.25.10.10">
    <property type="entry name" value="Leucine-rich Repeat Variant"/>
    <property type="match status" value="1"/>
</dbReference>
<accession>A0A8T0WYY5</accession>
<dbReference type="EMBL" id="CM029038">
    <property type="protein sequence ID" value="KAG2654492.1"/>
    <property type="molecule type" value="Genomic_DNA"/>
</dbReference>
<comment type="caution">
    <text evidence="5">The sequence shown here is derived from an EMBL/GenBank/DDBJ whole genome shotgun (WGS) entry which is preliminary data.</text>
</comment>
<comment type="similarity">
    <text evidence="1">Belongs to the RRP12 family.</text>
</comment>
<organism evidence="5 6">
    <name type="scientific">Panicum virgatum</name>
    <name type="common">Blackwell switchgrass</name>
    <dbReference type="NCBI Taxonomy" id="38727"/>
    <lineage>
        <taxon>Eukaryota</taxon>
        <taxon>Viridiplantae</taxon>
        <taxon>Streptophyta</taxon>
        <taxon>Embryophyta</taxon>
        <taxon>Tracheophyta</taxon>
        <taxon>Spermatophyta</taxon>
        <taxon>Magnoliopsida</taxon>
        <taxon>Liliopsida</taxon>
        <taxon>Poales</taxon>
        <taxon>Poaceae</taxon>
        <taxon>PACMAD clade</taxon>
        <taxon>Panicoideae</taxon>
        <taxon>Panicodae</taxon>
        <taxon>Paniceae</taxon>
        <taxon>Panicinae</taxon>
        <taxon>Panicum</taxon>
        <taxon>Panicum sect. Hiantes</taxon>
    </lineage>
</organism>
<feature type="domain" description="RRP12 N-terminal HEAT" evidence="4">
    <location>
        <begin position="22"/>
        <end position="293"/>
    </location>
</feature>
<dbReference type="Pfam" id="PF25772">
    <property type="entry name" value="HEAT_RRP12_N"/>
    <property type="match status" value="1"/>
</dbReference>
<dbReference type="InterPro" id="IPR016024">
    <property type="entry name" value="ARM-type_fold"/>
</dbReference>
<dbReference type="AlphaFoldDB" id="A0A8T0WYY5"/>
<dbReference type="InterPro" id="IPR011989">
    <property type="entry name" value="ARM-like"/>
</dbReference>
<reference evidence="5" key="1">
    <citation type="submission" date="2020-05" db="EMBL/GenBank/DDBJ databases">
        <title>WGS assembly of Panicum virgatum.</title>
        <authorList>
            <person name="Lovell J.T."/>
            <person name="Jenkins J."/>
            <person name="Shu S."/>
            <person name="Juenger T.E."/>
            <person name="Schmutz J."/>
        </authorList>
    </citation>
    <scope>NUCLEOTIDE SEQUENCE</scope>
    <source>
        <strain evidence="5">AP13</strain>
    </source>
</reference>
<feature type="compositionally biased region" description="Acidic residues" evidence="2">
    <location>
        <begin position="1132"/>
        <end position="1141"/>
    </location>
</feature>
<dbReference type="Proteomes" id="UP000823388">
    <property type="component" value="Chromosome 1N"/>
</dbReference>
<evidence type="ECO:0000313" key="6">
    <source>
        <dbReference type="Proteomes" id="UP000823388"/>
    </source>
</evidence>
<feature type="compositionally biased region" description="Polar residues" evidence="2">
    <location>
        <begin position="1071"/>
        <end position="1086"/>
    </location>
</feature>
<dbReference type="Pfam" id="PF08161">
    <property type="entry name" value="RRP12_HEAT"/>
    <property type="match status" value="1"/>
</dbReference>
<feature type="region of interest" description="Disordered" evidence="2">
    <location>
        <begin position="1"/>
        <end position="22"/>
    </location>
</feature>
<feature type="domain" description="RRP12 HEAT" evidence="3">
    <location>
        <begin position="361"/>
        <end position="665"/>
    </location>
</feature>
<evidence type="ECO:0000256" key="1">
    <source>
        <dbReference type="ARBA" id="ARBA00007690"/>
    </source>
</evidence>
<feature type="region of interest" description="Disordered" evidence="2">
    <location>
        <begin position="1250"/>
        <end position="1269"/>
    </location>
</feature>
<feature type="region of interest" description="Disordered" evidence="2">
    <location>
        <begin position="1024"/>
        <end position="1102"/>
    </location>
</feature>
<protein>
    <recommendedName>
        <fullName evidence="7">Ribosomal RNA-processing protein 12-like conserved domain-containing protein</fullName>
    </recommendedName>
</protein>
<feature type="region of interest" description="Disordered" evidence="2">
    <location>
        <begin position="1124"/>
        <end position="1206"/>
    </location>
</feature>
<keyword evidence="6" id="KW-1185">Reference proteome</keyword>
<evidence type="ECO:0000259" key="3">
    <source>
        <dbReference type="Pfam" id="PF08161"/>
    </source>
</evidence>
<proteinExistence type="inferred from homology"/>
<dbReference type="OrthoDB" id="2192888at2759"/>
<gene>
    <name evidence="5" type="ORF">PVAP13_1NG522300</name>
</gene>
<feature type="compositionally biased region" description="Basic residues" evidence="2">
    <location>
        <begin position="1259"/>
        <end position="1269"/>
    </location>
</feature>
<feature type="compositionally biased region" description="Basic and acidic residues" evidence="2">
    <location>
        <begin position="1142"/>
        <end position="1153"/>
    </location>
</feature>
<evidence type="ECO:0000313" key="5">
    <source>
        <dbReference type="EMBL" id="KAG2654492.1"/>
    </source>
</evidence>
<name>A0A8T0WYY5_PANVG</name>
<evidence type="ECO:0000259" key="4">
    <source>
        <dbReference type="Pfam" id="PF25772"/>
    </source>
</evidence>